<dbReference type="CDD" id="cd05911">
    <property type="entry name" value="Firefly_Luc_like"/>
    <property type="match status" value="1"/>
</dbReference>
<evidence type="ECO:0000313" key="5">
    <source>
        <dbReference type="Proteomes" id="UP000316270"/>
    </source>
</evidence>
<dbReference type="STRING" id="50376.A0A517LBW9"/>
<dbReference type="SUPFAM" id="SSF56801">
    <property type="entry name" value="Acetyl-CoA synthetase-like"/>
    <property type="match status" value="1"/>
</dbReference>
<dbReference type="OrthoDB" id="6509636at2759"/>
<reference evidence="4 5" key="1">
    <citation type="submission" date="2019-07" db="EMBL/GenBank/DDBJ databases">
        <title>Finished genome of Venturia effusa.</title>
        <authorList>
            <person name="Young C.A."/>
            <person name="Cox M.P."/>
            <person name="Ganley A.R.D."/>
            <person name="David W.J."/>
        </authorList>
    </citation>
    <scope>NUCLEOTIDE SEQUENCE [LARGE SCALE GENOMIC DNA]</scope>
    <source>
        <strain evidence="5">albino</strain>
    </source>
</reference>
<evidence type="ECO:0000313" key="4">
    <source>
        <dbReference type="EMBL" id="QDS73096.1"/>
    </source>
</evidence>
<dbReference type="Gene3D" id="3.40.50.12780">
    <property type="entry name" value="N-terminal domain of ligase-like"/>
    <property type="match status" value="1"/>
</dbReference>
<dbReference type="AlphaFoldDB" id="A0A517LBW9"/>
<dbReference type="EMBL" id="CP042193">
    <property type="protein sequence ID" value="QDS73096.1"/>
    <property type="molecule type" value="Genomic_DNA"/>
</dbReference>
<dbReference type="InterPro" id="IPR042099">
    <property type="entry name" value="ANL_N_sf"/>
</dbReference>
<protein>
    <recommendedName>
        <fullName evidence="6">AMP-dependent synthetase/ligase domain-containing protein</fullName>
    </recommendedName>
</protein>
<name>A0A517LBW9_9PEZI</name>
<evidence type="ECO:0000259" key="3">
    <source>
        <dbReference type="Pfam" id="PF13193"/>
    </source>
</evidence>
<dbReference type="PANTHER" id="PTHR24096">
    <property type="entry name" value="LONG-CHAIN-FATTY-ACID--COA LIGASE"/>
    <property type="match status" value="1"/>
</dbReference>
<feature type="domain" description="AMP-dependent synthetase/ligase" evidence="2">
    <location>
        <begin position="3"/>
        <end position="324"/>
    </location>
</feature>
<proteinExistence type="inferred from homology"/>
<evidence type="ECO:0008006" key="6">
    <source>
        <dbReference type="Google" id="ProtNLM"/>
    </source>
</evidence>
<gene>
    <name evidence="4" type="ORF">FKW77_000583</name>
</gene>
<accession>A0A517LBW9</accession>
<keyword evidence="5" id="KW-1185">Reference proteome</keyword>
<comment type="similarity">
    <text evidence="1">Belongs to the ATP-dependent AMP-binding enzyme family.</text>
</comment>
<dbReference type="GO" id="GO:0016405">
    <property type="term" value="F:CoA-ligase activity"/>
    <property type="evidence" value="ECO:0007669"/>
    <property type="project" value="TreeGrafter"/>
</dbReference>
<dbReference type="Pfam" id="PF13193">
    <property type="entry name" value="AMP-binding_C"/>
    <property type="match status" value="1"/>
</dbReference>
<dbReference type="FunFam" id="3.30.300.30:FF:000007">
    <property type="entry name" value="4-coumarate--CoA ligase 2"/>
    <property type="match status" value="1"/>
</dbReference>
<dbReference type="PANTHER" id="PTHR24096:SF265">
    <property type="entry name" value="ENZYME, PUTATIVE (AFU_ORTHOLOGUE AFUA_5G14270)-RELATED"/>
    <property type="match status" value="1"/>
</dbReference>
<dbReference type="InterPro" id="IPR045851">
    <property type="entry name" value="AMP-bd_C_sf"/>
</dbReference>
<dbReference type="InterPro" id="IPR000873">
    <property type="entry name" value="AMP-dep_synth/lig_dom"/>
</dbReference>
<dbReference type="GO" id="GO:0019748">
    <property type="term" value="P:secondary metabolic process"/>
    <property type="evidence" value="ECO:0007669"/>
    <property type="project" value="TreeGrafter"/>
</dbReference>
<feature type="domain" description="AMP-binding enzyme C-terminal" evidence="3">
    <location>
        <begin position="375"/>
        <end position="455"/>
    </location>
</feature>
<evidence type="ECO:0000259" key="2">
    <source>
        <dbReference type="Pfam" id="PF00501"/>
    </source>
</evidence>
<evidence type="ECO:0000256" key="1">
    <source>
        <dbReference type="ARBA" id="ARBA00006432"/>
    </source>
</evidence>
<dbReference type="InterPro" id="IPR025110">
    <property type="entry name" value="AMP-bd_C"/>
</dbReference>
<sequence>MLIDRKIHYPIVVNGIVAAGAIFSGTNPGYTSYELSHAVKVAKVTAFIVEPELLKHVQTAAKDNHIPDSKILVFDTGLPGQSVPAGLRSWRTLFHHGEADWERFNDLETAKNTQAARLFSSGTTGLPKAAILSHYNFIAQEMMTGQFFPRPYNEVQMIALPMFHVAVAPRSHFSPLRTGMKTYFMRRFDLEQFLANIERFGITELITVPPIVIAIIMSPASKKYSLKSIRSASCGAAPLGKETQLKLQALLEPGVPFTQVQVYPGLLTHHLLTSFEETDITGSVGRPCPGLDVKLVDDDGKDITGYDIRGEMCVRGPSVIKGYLDNPEANKSWDEDGYFHTGDIMYCDSKTKLWYIVDRRKELIKVRGFQVAPPELETVLLDHPHIVDAAVIGVKSADGDTEHPRGYVVKRPGPEGEKLTHDDVHRHVNERLIHYKRLTGGVVFTNEIPKNASGKILKRVLREQAEKEMKARL</sequence>
<dbReference type="Proteomes" id="UP000316270">
    <property type="component" value="Chromosome 9"/>
</dbReference>
<dbReference type="Gene3D" id="3.30.300.30">
    <property type="match status" value="1"/>
</dbReference>
<organism evidence="4 5">
    <name type="scientific">Venturia effusa</name>
    <dbReference type="NCBI Taxonomy" id="50376"/>
    <lineage>
        <taxon>Eukaryota</taxon>
        <taxon>Fungi</taxon>
        <taxon>Dikarya</taxon>
        <taxon>Ascomycota</taxon>
        <taxon>Pezizomycotina</taxon>
        <taxon>Dothideomycetes</taxon>
        <taxon>Pleosporomycetidae</taxon>
        <taxon>Venturiales</taxon>
        <taxon>Venturiaceae</taxon>
        <taxon>Venturia</taxon>
    </lineage>
</organism>
<dbReference type="Pfam" id="PF00501">
    <property type="entry name" value="AMP-binding"/>
    <property type="match status" value="1"/>
</dbReference>